<dbReference type="GO" id="GO:0007165">
    <property type="term" value="P:signal transduction"/>
    <property type="evidence" value="ECO:0007669"/>
    <property type="project" value="InterPro"/>
</dbReference>
<dbReference type="Proteomes" id="UP000654670">
    <property type="component" value="Unassembled WGS sequence"/>
</dbReference>
<sequence length="156" mass="17247">MSVASVESTAIALNVGDQAFGLLIGEIHEFIEPIHAAKVPMTHPYFLGLISLRGKVLPLINLAGVFHADHNPFPLEDEKYVICGTEDERIALDIHSVGEPFTFHSENLVPVNDEKNIIAAKLRLENRELPLLNIGKLIALTKSLNSLERDRIDFSS</sequence>
<keyword evidence="3" id="KW-1185">Reference proteome</keyword>
<accession>A0A917W319</accession>
<reference evidence="2" key="2">
    <citation type="submission" date="2020-09" db="EMBL/GenBank/DDBJ databases">
        <authorList>
            <person name="Sun Q."/>
            <person name="Ohkuma M."/>
        </authorList>
    </citation>
    <scope>NUCLEOTIDE SEQUENCE</scope>
    <source>
        <strain evidence="2">JCM 15325</strain>
    </source>
</reference>
<dbReference type="InterPro" id="IPR039315">
    <property type="entry name" value="CheW"/>
</dbReference>
<dbReference type="RefSeq" id="WP_188803313.1">
    <property type="nucleotide sequence ID" value="NZ_BMOK01000009.1"/>
</dbReference>
<dbReference type="InterPro" id="IPR036061">
    <property type="entry name" value="CheW-like_dom_sf"/>
</dbReference>
<comment type="caution">
    <text evidence="2">The sequence shown here is derived from an EMBL/GenBank/DDBJ whole genome shotgun (WGS) entry which is preliminary data.</text>
</comment>
<evidence type="ECO:0000313" key="3">
    <source>
        <dbReference type="Proteomes" id="UP000654670"/>
    </source>
</evidence>
<organism evidence="2 3">
    <name type="scientific">Sporolactobacillus putidus</name>
    <dbReference type="NCBI Taxonomy" id="492735"/>
    <lineage>
        <taxon>Bacteria</taxon>
        <taxon>Bacillati</taxon>
        <taxon>Bacillota</taxon>
        <taxon>Bacilli</taxon>
        <taxon>Bacillales</taxon>
        <taxon>Sporolactobacillaceae</taxon>
        <taxon>Sporolactobacillus</taxon>
    </lineage>
</organism>
<dbReference type="InterPro" id="IPR002545">
    <property type="entry name" value="CheW-lke_dom"/>
</dbReference>
<dbReference type="Pfam" id="PF01584">
    <property type="entry name" value="CheW"/>
    <property type="match status" value="1"/>
</dbReference>
<dbReference type="AlphaFoldDB" id="A0A917W319"/>
<dbReference type="GO" id="GO:0005829">
    <property type="term" value="C:cytosol"/>
    <property type="evidence" value="ECO:0007669"/>
    <property type="project" value="TreeGrafter"/>
</dbReference>
<reference evidence="2" key="1">
    <citation type="journal article" date="2014" name="Int. J. Syst. Evol. Microbiol.">
        <title>Complete genome sequence of Corynebacterium casei LMG S-19264T (=DSM 44701T), isolated from a smear-ripened cheese.</title>
        <authorList>
            <consortium name="US DOE Joint Genome Institute (JGI-PGF)"/>
            <person name="Walter F."/>
            <person name="Albersmeier A."/>
            <person name="Kalinowski J."/>
            <person name="Ruckert C."/>
        </authorList>
    </citation>
    <scope>NUCLEOTIDE SEQUENCE</scope>
    <source>
        <strain evidence="2">JCM 15325</strain>
    </source>
</reference>
<gene>
    <name evidence="2" type="primary">cheW</name>
    <name evidence="2" type="ORF">GCM10007968_22120</name>
</gene>
<protein>
    <submittedName>
        <fullName evidence="2">Chemotaxis protein CheW</fullName>
    </submittedName>
</protein>
<proteinExistence type="predicted"/>
<evidence type="ECO:0000313" key="2">
    <source>
        <dbReference type="EMBL" id="GGL57692.1"/>
    </source>
</evidence>
<dbReference type="GO" id="GO:0006935">
    <property type="term" value="P:chemotaxis"/>
    <property type="evidence" value="ECO:0007669"/>
    <property type="project" value="InterPro"/>
</dbReference>
<dbReference type="Gene3D" id="2.30.30.40">
    <property type="entry name" value="SH3 Domains"/>
    <property type="match status" value="1"/>
</dbReference>
<dbReference type="PANTHER" id="PTHR22617">
    <property type="entry name" value="CHEMOTAXIS SENSOR HISTIDINE KINASE-RELATED"/>
    <property type="match status" value="1"/>
</dbReference>
<dbReference type="EMBL" id="BMOK01000009">
    <property type="protein sequence ID" value="GGL57692.1"/>
    <property type="molecule type" value="Genomic_DNA"/>
</dbReference>
<evidence type="ECO:0000259" key="1">
    <source>
        <dbReference type="PROSITE" id="PS50851"/>
    </source>
</evidence>
<dbReference type="SUPFAM" id="SSF50341">
    <property type="entry name" value="CheW-like"/>
    <property type="match status" value="1"/>
</dbReference>
<dbReference type="PANTHER" id="PTHR22617:SF23">
    <property type="entry name" value="CHEMOTAXIS PROTEIN CHEW"/>
    <property type="match status" value="1"/>
</dbReference>
<dbReference type="SMART" id="SM00260">
    <property type="entry name" value="CheW"/>
    <property type="match status" value="1"/>
</dbReference>
<name>A0A917W319_9BACL</name>
<dbReference type="PROSITE" id="PS50851">
    <property type="entry name" value="CHEW"/>
    <property type="match status" value="1"/>
</dbReference>
<dbReference type="Gene3D" id="2.40.50.180">
    <property type="entry name" value="CheA-289, Domain 4"/>
    <property type="match status" value="1"/>
</dbReference>
<feature type="domain" description="CheW-like" evidence="1">
    <location>
        <begin position="7"/>
        <end position="143"/>
    </location>
</feature>